<dbReference type="Gene3D" id="3.90.1300.10">
    <property type="entry name" value="Amidase signature (AS) domain"/>
    <property type="match status" value="1"/>
</dbReference>
<dbReference type="Pfam" id="PF01425">
    <property type="entry name" value="Amidase"/>
    <property type="match status" value="2"/>
</dbReference>
<dbReference type="RefSeq" id="WP_210598159.1">
    <property type="nucleotide sequence ID" value="NZ_JAGKSQ010000006.1"/>
</dbReference>
<feature type="domain" description="Amidase" evidence="1">
    <location>
        <begin position="17"/>
        <end position="182"/>
    </location>
</feature>
<sequence length="393" mass="42129">MNNGFVDQQVVVKPTGDGKLSGLTFAVKDIFDIKGVTASAGNPDWLRTHEAAVGNAPVIDALLAEGATLSGTTITDELMFSLNGENIHYGTPTNPKDSRRIPGGSSSGSAVVVASGVADFALGTDTGGSVRVPSSYCGLFGIRPTHGAISTKGVIPLAESFDTVGWMARDTETLLNVGNVLFTDQADTELAFSKLIIPTDAWAVTDAASQELLSPFRSAIQERFSTVTSPKLATNGLSEWMTLFRLIQGIEIWETHQQWIKETNPTFAPDIADRFKWASTLDRDKYEPKTIERNKVRSRVNELVGNDGVLVIPTTPGVAPLIGMSGKELEKKRSSTMELCAIAGLTGLPQVTIPVGDVDGAPVGLSFIAGANQDLRLLKWIEANKELWLESRE</sequence>
<accession>A0A940WXF8</accession>
<dbReference type="EC" id="3.5.1.4" evidence="2"/>
<proteinExistence type="predicted"/>
<dbReference type="Proteomes" id="UP000678228">
    <property type="component" value="Unassembled WGS sequence"/>
</dbReference>
<dbReference type="NCBIfam" id="NF006169">
    <property type="entry name" value="PRK08310.1"/>
    <property type="match status" value="1"/>
</dbReference>
<dbReference type="InterPro" id="IPR020556">
    <property type="entry name" value="Amidase_CS"/>
</dbReference>
<protein>
    <submittedName>
        <fullName evidence="2">Amidase</fullName>
        <ecNumber evidence="2">3.5.1.4</ecNumber>
    </submittedName>
</protein>
<reference evidence="2" key="1">
    <citation type="submission" date="2021-03" db="EMBL/GenBank/DDBJ databases">
        <title>Bacillus suaedae sp. nov., isolated from Suaeda aralocaspica.</title>
        <authorList>
            <person name="Lei R.F.R."/>
        </authorList>
    </citation>
    <scope>NUCLEOTIDE SEQUENCE</scope>
    <source>
        <strain evidence="2">YZJH907-2</strain>
    </source>
</reference>
<organism evidence="2 3">
    <name type="scientific">Halalkalibacter suaedae</name>
    <dbReference type="NCBI Taxonomy" id="2822140"/>
    <lineage>
        <taxon>Bacteria</taxon>
        <taxon>Bacillati</taxon>
        <taxon>Bacillota</taxon>
        <taxon>Bacilli</taxon>
        <taxon>Bacillales</taxon>
        <taxon>Bacillaceae</taxon>
        <taxon>Halalkalibacter</taxon>
    </lineage>
</organism>
<comment type="caution">
    <text evidence="2">The sequence shown here is derived from an EMBL/GenBank/DDBJ whole genome shotgun (WGS) entry which is preliminary data.</text>
</comment>
<keyword evidence="3" id="KW-1185">Reference proteome</keyword>
<evidence type="ECO:0000313" key="3">
    <source>
        <dbReference type="Proteomes" id="UP000678228"/>
    </source>
</evidence>
<dbReference type="PANTHER" id="PTHR46310:SF7">
    <property type="entry name" value="AMIDASE 1"/>
    <property type="match status" value="1"/>
</dbReference>
<dbReference type="AlphaFoldDB" id="A0A940WXF8"/>
<keyword evidence="2" id="KW-0378">Hydrolase</keyword>
<dbReference type="PROSITE" id="PS00571">
    <property type="entry name" value="AMIDASES"/>
    <property type="match status" value="1"/>
</dbReference>
<dbReference type="InterPro" id="IPR036928">
    <property type="entry name" value="AS_sf"/>
</dbReference>
<dbReference type="PANTHER" id="PTHR46310">
    <property type="entry name" value="AMIDASE 1"/>
    <property type="match status" value="1"/>
</dbReference>
<gene>
    <name evidence="2" type="ORF">J7W16_15060</name>
</gene>
<evidence type="ECO:0000259" key="1">
    <source>
        <dbReference type="Pfam" id="PF01425"/>
    </source>
</evidence>
<dbReference type="GO" id="GO:0004040">
    <property type="term" value="F:amidase activity"/>
    <property type="evidence" value="ECO:0007669"/>
    <property type="project" value="UniProtKB-EC"/>
</dbReference>
<evidence type="ECO:0000313" key="2">
    <source>
        <dbReference type="EMBL" id="MBP3952442.1"/>
    </source>
</evidence>
<feature type="domain" description="Amidase" evidence="1">
    <location>
        <begin position="282"/>
        <end position="378"/>
    </location>
</feature>
<name>A0A940WXF8_9BACI</name>
<dbReference type="EMBL" id="JAGKSQ010000006">
    <property type="protein sequence ID" value="MBP3952442.1"/>
    <property type="molecule type" value="Genomic_DNA"/>
</dbReference>
<dbReference type="InterPro" id="IPR023631">
    <property type="entry name" value="Amidase_dom"/>
</dbReference>
<dbReference type="SUPFAM" id="SSF75304">
    <property type="entry name" value="Amidase signature (AS) enzymes"/>
    <property type="match status" value="1"/>
</dbReference>